<keyword evidence="2" id="KW-1133">Transmembrane helix</keyword>
<evidence type="ECO:0000256" key="2">
    <source>
        <dbReference type="SAM" id="Phobius"/>
    </source>
</evidence>
<feature type="transmembrane region" description="Helical" evidence="2">
    <location>
        <begin position="90"/>
        <end position="115"/>
    </location>
</feature>
<organism evidence="3">
    <name type="scientific">Poeciliopsis prolifica</name>
    <name type="common">blackstripe livebearer</name>
    <dbReference type="NCBI Taxonomy" id="188132"/>
    <lineage>
        <taxon>Eukaryota</taxon>
        <taxon>Metazoa</taxon>
        <taxon>Chordata</taxon>
        <taxon>Craniata</taxon>
        <taxon>Vertebrata</taxon>
        <taxon>Euteleostomi</taxon>
        <taxon>Actinopterygii</taxon>
        <taxon>Neopterygii</taxon>
        <taxon>Teleostei</taxon>
        <taxon>Neoteleostei</taxon>
        <taxon>Acanthomorphata</taxon>
        <taxon>Ovalentaria</taxon>
        <taxon>Atherinomorphae</taxon>
        <taxon>Cyprinodontiformes</taxon>
        <taxon>Poeciliidae</taxon>
        <taxon>Poeciliinae</taxon>
        <taxon>Poeciliopsis</taxon>
    </lineage>
</organism>
<gene>
    <name evidence="3" type="primary">PPUP9078</name>
</gene>
<accession>A0A0S7EJI1</accession>
<dbReference type="EMBL" id="GBYX01476361">
    <property type="protein sequence ID" value="JAO05316.1"/>
    <property type="molecule type" value="Transcribed_RNA"/>
</dbReference>
<evidence type="ECO:0000256" key="1">
    <source>
        <dbReference type="SAM" id="MobiDB-lite"/>
    </source>
</evidence>
<feature type="region of interest" description="Disordered" evidence="1">
    <location>
        <begin position="163"/>
        <end position="196"/>
    </location>
</feature>
<protein>
    <submittedName>
        <fullName evidence="3">PPUP9078</fullName>
    </submittedName>
</protein>
<keyword evidence="2" id="KW-0472">Membrane</keyword>
<feature type="transmembrane region" description="Helical" evidence="2">
    <location>
        <begin position="49"/>
        <end position="70"/>
    </location>
</feature>
<feature type="compositionally biased region" description="Basic and acidic residues" evidence="1">
    <location>
        <begin position="170"/>
        <end position="190"/>
    </location>
</feature>
<reference evidence="3" key="1">
    <citation type="submission" date="2014-12" db="EMBL/GenBank/DDBJ databases">
        <title>Parallel Evolution in Life History Adaptation Evident in the Tissue-Specific Poeciliopsis prolifica transcriptome.</title>
        <authorList>
            <person name="Jue N.K."/>
            <person name="Foley R.J."/>
            <person name="Obergfell C."/>
            <person name="Reznick D.N."/>
            <person name="O'Neill R.J."/>
            <person name="O'Neill M.J."/>
        </authorList>
    </citation>
    <scope>NUCLEOTIDE SEQUENCE</scope>
</reference>
<feature type="transmembrane region" description="Helical" evidence="2">
    <location>
        <begin position="24"/>
        <end position="42"/>
    </location>
</feature>
<keyword evidence="2" id="KW-0812">Transmembrane</keyword>
<evidence type="ECO:0000313" key="3">
    <source>
        <dbReference type="EMBL" id="JAO05316.1"/>
    </source>
</evidence>
<sequence length="246" mass="27056">MEITLPVSSLSGPHHIPPQDPTSSFFSTPSALLLFPFCWLIFLLHSISVFLTLCPLALFSLGAFGLALLLLLSLCPPSYSLSFLSASYCIYLPCLSLIVSLYLFFLLLLALAVFFSSQLPRSPSLSPLWAACQLLFPGVEPLPSSTPIPRLLLPPPSLPLSPLPLIDGPSIRKGEEGKERKRKRDEKELQSTKTYTEAHNVTHPYIPSTVLSKCSSLCTWKRPQTVVHTALLEKGHTEKSTQTEQG</sequence>
<name>A0A0S7EJI1_9TELE</name>
<dbReference type="AlphaFoldDB" id="A0A0S7EJI1"/>
<proteinExistence type="predicted"/>